<keyword evidence="5" id="KW-1185">Reference proteome</keyword>
<protein>
    <submittedName>
        <fullName evidence="4">YbgC/FadM family acyl-CoA thioesterase</fullName>
        <ecNumber evidence="4">3.1.2.-</ecNumber>
    </submittedName>
</protein>
<dbReference type="PANTHER" id="PTHR31793:SF27">
    <property type="entry name" value="NOVEL THIOESTERASE SUPERFAMILY DOMAIN AND SAPOSIN A-TYPE DOMAIN CONTAINING PROTEIN (0610012H03RIK)"/>
    <property type="match status" value="1"/>
</dbReference>
<comment type="caution">
    <text evidence="4">The sequence shown here is derived from an EMBL/GenBank/DDBJ whole genome shotgun (WGS) entry which is preliminary data.</text>
</comment>
<dbReference type="InterPro" id="IPR006683">
    <property type="entry name" value="Thioestr_dom"/>
</dbReference>
<dbReference type="InterPro" id="IPR006684">
    <property type="entry name" value="YbgC/YbaW"/>
</dbReference>
<sequence>MKRSDFRFTERLRVRWAEIDAQQIVFNGHYLMYVDTAVGGWWRALALPYADTMQGLAGDLYVRKSTLEYLGSARYDEQLDIGVRCSRIGSSSMTVVCAVFRGEELLVHGELVYVFADPATQTAKPIPAELRAVIEGFEAGEPVIEVRVGRWAELGEAAGAIRQAVFVDEQKIPAEMEWDAADESCLHAVAFNRFGRPLATGRLLEHVPGVAKIGRMAVVRSMRGGRIGREVLDALMREGRKQGFAEVLLHAQLSAAGFYTRAGFVQRGAAFEEAGIGHVEMVRAL</sequence>
<dbReference type="InterPro" id="IPR000182">
    <property type="entry name" value="GNAT_dom"/>
</dbReference>
<dbReference type="InterPro" id="IPR029069">
    <property type="entry name" value="HotDog_dom_sf"/>
</dbReference>
<dbReference type="Proteomes" id="UP001228044">
    <property type="component" value="Unassembled WGS sequence"/>
</dbReference>
<evidence type="ECO:0000313" key="5">
    <source>
        <dbReference type="Proteomes" id="UP001228044"/>
    </source>
</evidence>
<proteinExistence type="inferred from homology"/>
<evidence type="ECO:0000256" key="2">
    <source>
        <dbReference type="ARBA" id="ARBA00022801"/>
    </source>
</evidence>
<evidence type="ECO:0000313" key="4">
    <source>
        <dbReference type="EMBL" id="MDN3920628.1"/>
    </source>
</evidence>
<keyword evidence="2 4" id="KW-0378">Hydrolase</keyword>
<dbReference type="RefSeq" id="WP_290358916.1">
    <property type="nucleotide sequence ID" value="NZ_JAUHHC010000002.1"/>
</dbReference>
<feature type="domain" description="N-acetyltransferase" evidence="3">
    <location>
        <begin position="144"/>
        <end position="285"/>
    </location>
</feature>
<dbReference type="Pfam" id="PF03061">
    <property type="entry name" value="4HBT"/>
    <property type="match status" value="1"/>
</dbReference>
<dbReference type="Gene3D" id="3.10.129.10">
    <property type="entry name" value="Hotdog Thioesterase"/>
    <property type="match status" value="1"/>
</dbReference>
<comment type="similarity">
    <text evidence="1">Belongs to the 4-hydroxybenzoyl-CoA thioesterase family.</text>
</comment>
<dbReference type="Gene3D" id="3.40.630.30">
    <property type="match status" value="1"/>
</dbReference>
<gene>
    <name evidence="4" type="ORF">QWJ38_10090</name>
</gene>
<dbReference type="EMBL" id="JAUHHC010000002">
    <property type="protein sequence ID" value="MDN3920628.1"/>
    <property type="molecule type" value="Genomic_DNA"/>
</dbReference>
<dbReference type="GO" id="GO:0016787">
    <property type="term" value="F:hydrolase activity"/>
    <property type="evidence" value="ECO:0007669"/>
    <property type="project" value="UniProtKB-KW"/>
</dbReference>
<name>A0ABT8DRM7_9BURK</name>
<evidence type="ECO:0000259" key="3">
    <source>
        <dbReference type="PROSITE" id="PS51186"/>
    </source>
</evidence>
<reference evidence="4 5" key="1">
    <citation type="submission" date="2023-06" db="EMBL/GenBank/DDBJ databases">
        <title>Pelomonas sp. PFR6 16S ribosomal RNA gene Genome sequencing and assembly.</title>
        <authorList>
            <person name="Woo H."/>
        </authorList>
    </citation>
    <scope>NUCLEOTIDE SEQUENCE [LARGE SCALE GENOMIC DNA]</scope>
    <source>
        <strain evidence="4 5">PFR6</strain>
    </source>
</reference>
<dbReference type="Pfam" id="PF13673">
    <property type="entry name" value="Acetyltransf_10"/>
    <property type="match status" value="1"/>
</dbReference>
<dbReference type="PANTHER" id="PTHR31793">
    <property type="entry name" value="4-HYDROXYBENZOYL-COA THIOESTERASE FAMILY MEMBER"/>
    <property type="match status" value="1"/>
</dbReference>
<dbReference type="InterPro" id="IPR050563">
    <property type="entry name" value="4-hydroxybenzoyl-CoA_TE"/>
</dbReference>
<accession>A0ABT8DRM7</accession>
<dbReference type="CDD" id="cd00586">
    <property type="entry name" value="4HBT"/>
    <property type="match status" value="1"/>
</dbReference>
<dbReference type="InterPro" id="IPR016181">
    <property type="entry name" value="Acyl_CoA_acyltransferase"/>
</dbReference>
<dbReference type="EC" id="3.1.2.-" evidence="4"/>
<evidence type="ECO:0000256" key="1">
    <source>
        <dbReference type="ARBA" id="ARBA00005953"/>
    </source>
</evidence>
<organism evidence="4 5">
    <name type="scientific">Roseateles violae</name>
    <dbReference type="NCBI Taxonomy" id="3058042"/>
    <lineage>
        <taxon>Bacteria</taxon>
        <taxon>Pseudomonadati</taxon>
        <taxon>Pseudomonadota</taxon>
        <taxon>Betaproteobacteria</taxon>
        <taxon>Burkholderiales</taxon>
        <taxon>Sphaerotilaceae</taxon>
        <taxon>Roseateles</taxon>
    </lineage>
</organism>
<dbReference type="PROSITE" id="PS51186">
    <property type="entry name" value="GNAT"/>
    <property type="match status" value="1"/>
</dbReference>
<dbReference type="CDD" id="cd04301">
    <property type="entry name" value="NAT_SF"/>
    <property type="match status" value="1"/>
</dbReference>
<dbReference type="SUPFAM" id="SSF55729">
    <property type="entry name" value="Acyl-CoA N-acyltransferases (Nat)"/>
    <property type="match status" value="1"/>
</dbReference>
<dbReference type="NCBIfam" id="TIGR00051">
    <property type="entry name" value="YbgC/FadM family acyl-CoA thioesterase"/>
    <property type="match status" value="1"/>
</dbReference>
<dbReference type="SUPFAM" id="SSF54637">
    <property type="entry name" value="Thioesterase/thiol ester dehydrase-isomerase"/>
    <property type="match status" value="1"/>
</dbReference>